<feature type="transmembrane region" description="Helical" evidence="7">
    <location>
        <begin position="92"/>
        <end position="115"/>
    </location>
</feature>
<feature type="transmembrane region" description="Helical" evidence="7">
    <location>
        <begin position="166"/>
        <end position="186"/>
    </location>
</feature>
<dbReference type="InterPro" id="IPR048279">
    <property type="entry name" value="MdtK-like"/>
</dbReference>
<evidence type="ECO:0000313" key="8">
    <source>
        <dbReference type="EMBL" id="PNV68252.1"/>
    </source>
</evidence>
<evidence type="ECO:0000256" key="7">
    <source>
        <dbReference type="SAM" id="Phobius"/>
    </source>
</evidence>
<evidence type="ECO:0000256" key="1">
    <source>
        <dbReference type="ARBA" id="ARBA00004651"/>
    </source>
</evidence>
<reference evidence="9" key="1">
    <citation type="submission" date="2018-01" db="EMBL/GenBank/DDBJ databases">
        <title>Rubneribacter badeniensis gen. nov., sp. nov., and Colonibacter rubneri, gen. nov., sp. nov., WGS of new members of the Eggerthellaceae.</title>
        <authorList>
            <person name="Danylec N."/>
            <person name="Stoll D.A."/>
            <person name="Doetsch A."/>
            <person name="Kulling S.E."/>
            <person name="Huch M."/>
        </authorList>
    </citation>
    <scope>NUCLEOTIDE SEQUENCE [LARGE SCALE GENOMIC DNA]</scope>
    <source>
        <strain evidence="9">ResAG-96</strain>
    </source>
</reference>
<accession>A0A2K2UDC9</accession>
<evidence type="ECO:0000256" key="3">
    <source>
        <dbReference type="ARBA" id="ARBA00022475"/>
    </source>
</evidence>
<dbReference type="PANTHER" id="PTHR43823">
    <property type="entry name" value="SPORULATION PROTEIN YKVU"/>
    <property type="match status" value="1"/>
</dbReference>
<dbReference type="InterPro" id="IPR051327">
    <property type="entry name" value="MATE_MepA_subfamily"/>
</dbReference>
<dbReference type="PANTHER" id="PTHR43823:SF3">
    <property type="entry name" value="MULTIDRUG EXPORT PROTEIN MEPA"/>
    <property type="match status" value="1"/>
</dbReference>
<dbReference type="Proteomes" id="UP000236197">
    <property type="component" value="Unassembled WGS sequence"/>
</dbReference>
<keyword evidence="3" id="KW-1003">Cell membrane</keyword>
<evidence type="ECO:0000256" key="6">
    <source>
        <dbReference type="ARBA" id="ARBA00023136"/>
    </source>
</evidence>
<dbReference type="PIRSF" id="PIRSF006603">
    <property type="entry name" value="DinF"/>
    <property type="match status" value="1"/>
</dbReference>
<dbReference type="NCBIfam" id="TIGR00797">
    <property type="entry name" value="matE"/>
    <property type="match status" value="1"/>
</dbReference>
<dbReference type="Pfam" id="PF01554">
    <property type="entry name" value="MatE"/>
    <property type="match status" value="2"/>
</dbReference>
<protein>
    <submittedName>
        <fullName evidence="8">MATE family efflux transporter</fullName>
    </submittedName>
</protein>
<organism evidence="8 9">
    <name type="scientific">Enteroscipio rubneri</name>
    <dbReference type="NCBI Taxonomy" id="2070686"/>
    <lineage>
        <taxon>Bacteria</taxon>
        <taxon>Bacillati</taxon>
        <taxon>Actinomycetota</taxon>
        <taxon>Coriobacteriia</taxon>
        <taxon>Eggerthellales</taxon>
        <taxon>Eggerthellaceae</taxon>
        <taxon>Enteroscipio</taxon>
    </lineage>
</organism>
<comment type="caution">
    <text evidence="8">The sequence shown here is derived from an EMBL/GenBank/DDBJ whole genome shotgun (WGS) entry which is preliminary data.</text>
</comment>
<keyword evidence="4 7" id="KW-0812">Transmembrane</keyword>
<comment type="subcellular location">
    <subcellularLocation>
        <location evidence="1">Cell membrane</location>
        <topology evidence="1">Multi-pass membrane protein</topology>
    </subcellularLocation>
</comment>
<dbReference type="GO" id="GO:0015297">
    <property type="term" value="F:antiporter activity"/>
    <property type="evidence" value="ECO:0007669"/>
    <property type="project" value="InterPro"/>
</dbReference>
<feature type="transmembrane region" description="Helical" evidence="7">
    <location>
        <begin position="390"/>
        <end position="412"/>
    </location>
</feature>
<feature type="transmembrane region" description="Helical" evidence="7">
    <location>
        <begin position="20"/>
        <end position="37"/>
    </location>
</feature>
<proteinExistence type="predicted"/>
<dbReference type="AlphaFoldDB" id="A0A2K2UDC9"/>
<feature type="transmembrane region" description="Helical" evidence="7">
    <location>
        <begin position="320"/>
        <end position="348"/>
    </location>
</feature>
<keyword evidence="2" id="KW-0813">Transport</keyword>
<keyword evidence="9" id="KW-1185">Reference proteome</keyword>
<name>A0A2K2UDC9_9ACTN</name>
<feature type="transmembrane region" description="Helical" evidence="7">
    <location>
        <begin position="418"/>
        <end position="439"/>
    </location>
</feature>
<feature type="transmembrane region" description="Helical" evidence="7">
    <location>
        <begin position="273"/>
        <end position="300"/>
    </location>
</feature>
<keyword evidence="5 7" id="KW-1133">Transmembrane helix</keyword>
<evidence type="ECO:0000313" key="9">
    <source>
        <dbReference type="Proteomes" id="UP000236197"/>
    </source>
</evidence>
<dbReference type="OrthoDB" id="9811110at2"/>
<sequence length="446" mass="46857">MSAMAIKLSDHFTYGRLVRFALPSIAMMIFTSIYSVVDGLFVSNFAGKEALAAVNLVFPLAMALGSVGFMFGTGGAALVAKTMGEGDAMRANRLFSFIAVAAVVTGVALCAVGAFSLGPLLGALGAQGSLMDQGLMYGFLLLGALPFFIVQNVFQSFFIAAEKPKAGLAVVVAAGVTNIVLDYLFIGVFGWGIAGAALATATGQILTAAVSTAFFACSKTSRLRFARPEVDFRALGKTCVNGSSELMTEVAASVVSTLYNLQLMSLAGADGVAAYGVIMYVNFIFTAVFFGFAMGTGPIVSYHYGARNTGELKGLFRKSFTLVGGTGLAMFAASQFLAAPLVGVFVGYDPELAAMTLHGFRIYAVSFLVCGFNIYGSAFFTALNNGKVSALISFMRTLVFETSTVMLLPIVWGIDGVWSAIIVAEACALVLTTFFLVYLRKPYGYA</sequence>
<feature type="transmembrane region" description="Helical" evidence="7">
    <location>
        <begin position="360"/>
        <end position="383"/>
    </location>
</feature>
<dbReference type="InterPro" id="IPR002528">
    <property type="entry name" value="MATE_fam"/>
</dbReference>
<feature type="transmembrane region" description="Helical" evidence="7">
    <location>
        <begin position="57"/>
        <end position="80"/>
    </location>
</feature>
<dbReference type="GO" id="GO:0005886">
    <property type="term" value="C:plasma membrane"/>
    <property type="evidence" value="ECO:0007669"/>
    <property type="project" value="UniProtKB-SubCell"/>
</dbReference>
<keyword evidence="6 7" id="KW-0472">Membrane</keyword>
<feature type="transmembrane region" description="Helical" evidence="7">
    <location>
        <begin position="192"/>
        <end position="217"/>
    </location>
</feature>
<dbReference type="EMBL" id="PPEK01000002">
    <property type="protein sequence ID" value="PNV68252.1"/>
    <property type="molecule type" value="Genomic_DNA"/>
</dbReference>
<feature type="transmembrane region" description="Helical" evidence="7">
    <location>
        <begin position="135"/>
        <end position="154"/>
    </location>
</feature>
<evidence type="ECO:0000256" key="5">
    <source>
        <dbReference type="ARBA" id="ARBA00022989"/>
    </source>
</evidence>
<gene>
    <name evidence="8" type="ORF">C2L71_03030</name>
</gene>
<evidence type="ECO:0000256" key="2">
    <source>
        <dbReference type="ARBA" id="ARBA00022448"/>
    </source>
</evidence>
<dbReference type="GO" id="GO:0042910">
    <property type="term" value="F:xenobiotic transmembrane transporter activity"/>
    <property type="evidence" value="ECO:0007669"/>
    <property type="project" value="InterPro"/>
</dbReference>
<evidence type="ECO:0000256" key="4">
    <source>
        <dbReference type="ARBA" id="ARBA00022692"/>
    </source>
</evidence>